<dbReference type="Pfam" id="PF02958">
    <property type="entry name" value="EcKL"/>
    <property type="match status" value="2"/>
</dbReference>
<evidence type="ECO:0000313" key="4">
    <source>
        <dbReference type="Proteomes" id="UP000019118"/>
    </source>
</evidence>
<feature type="compositionally biased region" description="Gly residues" evidence="1">
    <location>
        <begin position="195"/>
        <end position="206"/>
    </location>
</feature>
<dbReference type="AlphaFoldDB" id="A0AAR5Q8N8"/>
<dbReference type="EnsemblMetazoa" id="XM_019913952.1">
    <property type="protein sequence ID" value="XP_019769511.1"/>
    <property type="gene ID" value="LOC109543988"/>
</dbReference>
<keyword evidence="4" id="KW-1185">Reference proteome</keyword>
<evidence type="ECO:0000256" key="1">
    <source>
        <dbReference type="SAM" id="MobiDB-lite"/>
    </source>
</evidence>
<name>A0AAR5Q8N8_DENPD</name>
<proteinExistence type="predicted"/>
<dbReference type="SUPFAM" id="SSF56112">
    <property type="entry name" value="Protein kinase-like (PK-like)"/>
    <property type="match status" value="1"/>
</dbReference>
<evidence type="ECO:0000259" key="2">
    <source>
        <dbReference type="SMART" id="SM00587"/>
    </source>
</evidence>
<dbReference type="PANTHER" id="PTHR11012">
    <property type="entry name" value="PROTEIN KINASE-LIKE DOMAIN-CONTAINING"/>
    <property type="match status" value="1"/>
</dbReference>
<organism evidence="3 4">
    <name type="scientific">Dendroctonus ponderosae</name>
    <name type="common">Mountain pine beetle</name>
    <dbReference type="NCBI Taxonomy" id="77166"/>
    <lineage>
        <taxon>Eukaryota</taxon>
        <taxon>Metazoa</taxon>
        <taxon>Ecdysozoa</taxon>
        <taxon>Arthropoda</taxon>
        <taxon>Hexapoda</taxon>
        <taxon>Insecta</taxon>
        <taxon>Pterygota</taxon>
        <taxon>Neoptera</taxon>
        <taxon>Endopterygota</taxon>
        <taxon>Coleoptera</taxon>
        <taxon>Polyphaga</taxon>
        <taxon>Cucujiformia</taxon>
        <taxon>Curculionidae</taxon>
        <taxon>Scolytinae</taxon>
        <taxon>Dendroctonus</taxon>
    </lineage>
</organism>
<reference evidence="4" key="1">
    <citation type="journal article" date="2013" name="Genome Biol.">
        <title>Draft genome of the mountain pine beetle, Dendroctonus ponderosae Hopkins, a major forest pest.</title>
        <authorList>
            <person name="Keeling C.I."/>
            <person name="Yuen M.M."/>
            <person name="Liao N.Y."/>
            <person name="Docking T.R."/>
            <person name="Chan S.K."/>
            <person name="Taylor G.A."/>
            <person name="Palmquist D.L."/>
            <person name="Jackman S.D."/>
            <person name="Nguyen A."/>
            <person name="Li M."/>
            <person name="Henderson H."/>
            <person name="Janes J.K."/>
            <person name="Zhao Y."/>
            <person name="Pandoh P."/>
            <person name="Moore R."/>
            <person name="Sperling F.A."/>
            <person name="Huber D.P."/>
            <person name="Birol I."/>
            <person name="Jones S.J."/>
            <person name="Bohlmann J."/>
        </authorList>
    </citation>
    <scope>NUCLEOTIDE SEQUENCE</scope>
</reference>
<dbReference type="KEGG" id="dpa:109543988"/>
<dbReference type="Gene3D" id="3.90.1200.10">
    <property type="match status" value="1"/>
</dbReference>
<dbReference type="InterPro" id="IPR015897">
    <property type="entry name" value="CHK_kinase-like"/>
</dbReference>
<dbReference type="GeneID" id="109543988"/>
<dbReference type="SMART" id="SM00587">
    <property type="entry name" value="CHK"/>
    <property type="match status" value="1"/>
</dbReference>
<dbReference type="PANTHER" id="PTHR11012:SF55">
    <property type="entry name" value="BHLH DOMAIN-CONTAINING PROTEIN"/>
    <property type="match status" value="1"/>
</dbReference>
<protein>
    <recommendedName>
        <fullName evidence="2">CHK kinase-like domain-containing protein</fullName>
    </recommendedName>
</protein>
<evidence type="ECO:0000313" key="3">
    <source>
        <dbReference type="EnsemblMetazoa" id="XP_019769511.1"/>
    </source>
</evidence>
<dbReference type="InterPro" id="IPR011009">
    <property type="entry name" value="Kinase-like_dom_sf"/>
</dbReference>
<accession>A0AAR5Q8N8</accession>
<reference evidence="3" key="2">
    <citation type="submission" date="2024-08" db="UniProtKB">
        <authorList>
            <consortium name="EnsemblMetazoa"/>
        </authorList>
    </citation>
    <scope>IDENTIFICATION</scope>
</reference>
<feature type="domain" description="CHK kinase-like" evidence="2">
    <location>
        <begin position="126"/>
        <end position="335"/>
    </location>
</feature>
<feature type="region of interest" description="Disordered" evidence="1">
    <location>
        <begin position="185"/>
        <end position="215"/>
    </location>
</feature>
<dbReference type="InterPro" id="IPR004119">
    <property type="entry name" value="EcKL"/>
</dbReference>
<dbReference type="Proteomes" id="UP000019118">
    <property type="component" value="Unassembled WGS sequence"/>
</dbReference>
<sequence>MIYSIPEIEGVLQGVDGAIKNVEVSRLTKPGENYLSLVYRVDVEVEKNGKTSTIHAVAKCLPLTKTALDFNAFSMRNEIKWYSEILPLIKNFGSEYGIDTDFYPEYLGSRYSLDPTKTEIDKDSALLMRNLIPDGYQNDDRQIGLDLPSAKVLLKYLASFHAAPLALKFKKPDVFKQLKEYLESTRAPMPPGGPKGPGVPGGSGGPPKGPPGAPKYSLHKLVLEQMLTIPQCQPYLAKIEELRNRPSQAPFEQGPIREPWSTIVHSDFWVNNLMLKRNEGKVEVKIVDFQMCSYGSYAKDLVFFLLSSVQDSTQQSNLDELLRFYYEELVEVLHKVGVPELKLTFEEFLAEVKLEANSAEVLHALFFSTIVFGEKGTGPDLLVGEADMLEHIDLMVKNLKKNARQKEKLGVILEVAVSKDWL</sequence>